<evidence type="ECO:0000313" key="4">
    <source>
        <dbReference type="EMBL" id="CAD7233588.1"/>
    </source>
</evidence>
<accession>A0A7R8ZRE4</accession>
<gene>
    <name evidence="4" type="ORF">CTOB1V02_LOCUS11409</name>
</gene>
<dbReference type="GO" id="GO:0005886">
    <property type="term" value="C:plasma membrane"/>
    <property type="evidence" value="ECO:0007669"/>
    <property type="project" value="UniProtKB-SubCell"/>
</dbReference>
<dbReference type="GO" id="GO:1902600">
    <property type="term" value="P:proton transmembrane transport"/>
    <property type="evidence" value="ECO:0007669"/>
    <property type="project" value="TreeGrafter"/>
</dbReference>
<dbReference type="GO" id="GO:0030007">
    <property type="term" value="P:intracellular potassium ion homeostasis"/>
    <property type="evidence" value="ECO:0007669"/>
    <property type="project" value="TreeGrafter"/>
</dbReference>
<reference evidence="4" key="1">
    <citation type="submission" date="2020-11" db="EMBL/GenBank/DDBJ databases">
        <authorList>
            <person name="Tran Van P."/>
        </authorList>
    </citation>
    <scope>NUCLEOTIDE SEQUENCE</scope>
</reference>
<proteinExistence type="predicted"/>
<feature type="compositionally biased region" description="Polar residues" evidence="3">
    <location>
        <begin position="1"/>
        <end position="15"/>
    </location>
</feature>
<dbReference type="SMART" id="SM00831">
    <property type="entry name" value="Cation_ATPase_N"/>
    <property type="match status" value="1"/>
</dbReference>
<dbReference type="GO" id="GO:1990573">
    <property type="term" value="P:potassium ion import across plasma membrane"/>
    <property type="evidence" value="ECO:0007669"/>
    <property type="project" value="TreeGrafter"/>
</dbReference>
<dbReference type="InterPro" id="IPR023298">
    <property type="entry name" value="ATPase_P-typ_TM_dom_sf"/>
</dbReference>
<keyword evidence="2" id="KW-1003">Cell membrane</keyword>
<dbReference type="GO" id="GO:0036376">
    <property type="term" value="P:sodium ion export across plasma membrane"/>
    <property type="evidence" value="ECO:0007669"/>
    <property type="project" value="TreeGrafter"/>
</dbReference>
<dbReference type="InterPro" id="IPR004014">
    <property type="entry name" value="ATPase_P-typ_cation-transptr_N"/>
</dbReference>
<dbReference type="OrthoDB" id="6370964at2759"/>
<dbReference type="GO" id="GO:0005391">
    <property type="term" value="F:P-type sodium:potassium-exchanging transporter activity"/>
    <property type="evidence" value="ECO:0007669"/>
    <property type="project" value="TreeGrafter"/>
</dbReference>
<name>A0A7R8ZRE4_9CRUS</name>
<dbReference type="Gene3D" id="2.70.150.10">
    <property type="entry name" value="Calcium-transporting ATPase, cytoplasmic transduction domain A"/>
    <property type="match status" value="1"/>
</dbReference>
<organism evidence="4">
    <name type="scientific">Cyprideis torosa</name>
    <dbReference type="NCBI Taxonomy" id="163714"/>
    <lineage>
        <taxon>Eukaryota</taxon>
        <taxon>Metazoa</taxon>
        <taxon>Ecdysozoa</taxon>
        <taxon>Arthropoda</taxon>
        <taxon>Crustacea</taxon>
        <taxon>Oligostraca</taxon>
        <taxon>Ostracoda</taxon>
        <taxon>Podocopa</taxon>
        <taxon>Podocopida</taxon>
        <taxon>Cytherocopina</taxon>
        <taxon>Cytheroidea</taxon>
        <taxon>Cytherideidae</taxon>
        <taxon>Cyprideis</taxon>
    </lineage>
</organism>
<dbReference type="PANTHER" id="PTHR43294:SF13">
    <property type="entry name" value="SODIUM_POTASSIUM-TRANSPORTING ATPASE SUBUNIT ALPHA"/>
    <property type="match status" value="1"/>
</dbReference>
<protein>
    <submittedName>
        <fullName evidence="4">Uncharacterized protein</fullName>
    </submittedName>
</protein>
<sequence length="101" mass="11598">MVQQEQGKDNQSNFTKIFGFGKKPERNLDDLKKEMQIDDHIIPIEELYKRLGVDPNVGLSPAEAKTRLEKYGPNSLTPPPTTPEWVKFCKNLFGGKSFVFW</sequence>
<evidence type="ECO:0000256" key="3">
    <source>
        <dbReference type="SAM" id="MobiDB-lite"/>
    </source>
</evidence>
<evidence type="ECO:0000256" key="2">
    <source>
        <dbReference type="ARBA" id="ARBA00022475"/>
    </source>
</evidence>
<dbReference type="InterPro" id="IPR050510">
    <property type="entry name" value="Cation_transp_ATPase_P-type"/>
</dbReference>
<dbReference type="EMBL" id="OB666566">
    <property type="protein sequence ID" value="CAD7233588.1"/>
    <property type="molecule type" value="Genomic_DNA"/>
</dbReference>
<dbReference type="SUPFAM" id="SSF81665">
    <property type="entry name" value="Calcium ATPase, transmembrane domain M"/>
    <property type="match status" value="1"/>
</dbReference>
<keyword evidence="2" id="KW-0472">Membrane</keyword>
<dbReference type="PANTHER" id="PTHR43294">
    <property type="entry name" value="SODIUM/POTASSIUM-TRANSPORTING ATPASE SUBUNIT ALPHA"/>
    <property type="match status" value="1"/>
</dbReference>
<evidence type="ECO:0000256" key="1">
    <source>
        <dbReference type="ARBA" id="ARBA00004651"/>
    </source>
</evidence>
<dbReference type="GO" id="GO:0006883">
    <property type="term" value="P:intracellular sodium ion homeostasis"/>
    <property type="evidence" value="ECO:0007669"/>
    <property type="project" value="TreeGrafter"/>
</dbReference>
<dbReference type="AlphaFoldDB" id="A0A7R8ZRE4"/>
<comment type="subcellular location">
    <subcellularLocation>
        <location evidence="1">Cell membrane</location>
        <topology evidence="1">Multi-pass membrane protein</topology>
    </subcellularLocation>
</comment>
<feature type="region of interest" description="Disordered" evidence="3">
    <location>
        <begin position="1"/>
        <end position="23"/>
    </location>
</feature>
<dbReference type="Pfam" id="PF00690">
    <property type="entry name" value="Cation_ATPase_N"/>
    <property type="match status" value="1"/>
</dbReference>